<proteinExistence type="predicted"/>
<dbReference type="EMBL" id="FLQV01000320">
    <property type="protein sequence ID" value="SBS90032.1"/>
    <property type="molecule type" value="Genomic_DNA"/>
</dbReference>
<evidence type="ECO:0000313" key="2">
    <source>
        <dbReference type="EMBL" id="SBS90032.1"/>
    </source>
</evidence>
<dbReference type="Proteomes" id="UP000078560">
    <property type="component" value="Unassembled WGS sequence"/>
</dbReference>
<gene>
    <name evidence="2" type="ORF">POVCU1_017430</name>
    <name evidence="1" type="ORF">POVCU2_0019460</name>
</gene>
<evidence type="ECO:0000313" key="4">
    <source>
        <dbReference type="Proteomes" id="UP000078560"/>
    </source>
</evidence>
<dbReference type="Proteomes" id="UP000078546">
    <property type="component" value="Unassembled WGS sequence"/>
</dbReference>
<evidence type="ECO:0000313" key="1">
    <source>
        <dbReference type="EMBL" id="SBS83190.1"/>
    </source>
</evidence>
<sequence length="90" mass="10267">MLRYRAAEFPAAFGLYEHYMIATYLFMDITFDSRGAQKAHVISKGGAGKNENDYIFAYLKRENKYKDGRVVYKGDMESVGQVEIHNNGST</sequence>
<dbReference type="AlphaFoldDB" id="A0A1A8VRP6"/>
<evidence type="ECO:0000313" key="3">
    <source>
        <dbReference type="Proteomes" id="UP000078546"/>
    </source>
</evidence>
<dbReference type="EMBL" id="FLQU01000251">
    <property type="protein sequence ID" value="SBS83190.1"/>
    <property type="molecule type" value="Genomic_DNA"/>
</dbReference>
<reference evidence="3 4" key="1">
    <citation type="submission" date="2016-05" db="EMBL/GenBank/DDBJ databases">
        <authorList>
            <person name="Naeem Raeece"/>
        </authorList>
    </citation>
    <scope>NUCLEOTIDE SEQUENCE [LARGE SCALE GENOMIC DNA]</scope>
</reference>
<protein>
    <submittedName>
        <fullName evidence="1">Uncharacterized protein</fullName>
    </submittedName>
</protein>
<name>A0A1A8VRP6_PLAOA</name>
<reference evidence="1" key="2">
    <citation type="submission" date="2016-05" db="EMBL/GenBank/DDBJ databases">
        <authorList>
            <person name="Lavstsen T."/>
            <person name="Jespersen J.S."/>
        </authorList>
    </citation>
    <scope>NUCLEOTIDE SEQUENCE [LARGE SCALE GENOMIC DNA]</scope>
</reference>
<organism evidence="1 4">
    <name type="scientific">Plasmodium ovale curtisi</name>
    <dbReference type="NCBI Taxonomy" id="864141"/>
    <lineage>
        <taxon>Eukaryota</taxon>
        <taxon>Sar</taxon>
        <taxon>Alveolata</taxon>
        <taxon>Apicomplexa</taxon>
        <taxon>Aconoidasida</taxon>
        <taxon>Haemosporida</taxon>
        <taxon>Plasmodiidae</taxon>
        <taxon>Plasmodium</taxon>
        <taxon>Plasmodium (Plasmodium)</taxon>
    </lineage>
</organism>
<accession>A0A1A8VRP6</accession>